<dbReference type="Pfam" id="PF13489">
    <property type="entry name" value="Methyltransf_23"/>
    <property type="match status" value="1"/>
</dbReference>
<evidence type="ECO:0008006" key="3">
    <source>
        <dbReference type="Google" id="ProtNLM"/>
    </source>
</evidence>
<evidence type="ECO:0000313" key="2">
    <source>
        <dbReference type="Proteomes" id="UP000002881"/>
    </source>
</evidence>
<proteinExistence type="predicted"/>
<dbReference type="InterPro" id="IPR029063">
    <property type="entry name" value="SAM-dependent_MTases_sf"/>
</dbReference>
<gene>
    <name evidence="1" type="ORF">Theba_2028</name>
</gene>
<dbReference type="Proteomes" id="UP000002881">
    <property type="component" value="Chromosome"/>
</dbReference>
<dbReference type="AlphaFoldDB" id="I2F6W8"/>
<dbReference type="HOGENOM" id="CLU_063353_0_0_0"/>
<protein>
    <recommendedName>
        <fullName evidence="3">Methyltransferase family protein</fullName>
    </recommendedName>
</protein>
<reference evidence="1 2" key="1">
    <citation type="journal article" date="2012" name="Genome Biol. Evol.">
        <title>Genome Sequence of the Mesophilic Thermotogales Bacterium Mesotoga prima MesG1.Ag.4.2 Reveals the Largest Thermotogales Genome To Date.</title>
        <authorList>
            <person name="Zhaxybayeva O."/>
            <person name="Swithers K.S."/>
            <person name="Foght J."/>
            <person name="Green A.G."/>
            <person name="Bruce D."/>
            <person name="Detter C."/>
            <person name="Han S."/>
            <person name="Teshima H."/>
            <person name="Han J."/>
            <person name="Woyke T."/>
            <person name="Pitluck S."/>
            <person name="Nolan M."/>
            <person name="Ivanova N."/>
            <person name="Pati A."/>
            <person name="Land M.L."/>
            <person name="Dlutek M."/>
            <person name="Doolittle W.F."/>
            <person name="Noll K.M."/>
            <person name="Nesbo C.L."/>
        </authorList>
    </citation>
    <scope>NUCLEOTIDE SEQUENCE [LARGE SCALE GENOMIC DNA]</scope>
    <source>
        <strain evidence="2">mesG1.Ag.4.2</strain>
    </source>
</reference>
<keyword evidence="2" id="KW-1185">Reference proteome</keyword>
<dbReference type="SUPFAM" id="SSF53335">
    <property type="entry name" value="S-adenosyl-L-methionine-dependent methyltransferases"/>
    <property type="match status" value="1"/>
</dbReference>
<dbReference type="EMBL" id="CP003532">
    <property type="protein sequence ID" value="AFK07671.1"/>
    <property type="molecule type" value="Genomic_DNA"/>
</dbReference>
<dbReference type="GeneID" id="87107782"/>
<name>I2F6W8_9BACT</name>
<dbReference type="STRING" id="660470.Theba_2028"/>
<evidence type="ECO:0000313" key="1">
    <source>
        <dbReference type="EMBL" id="AFK07671.1"/>
    </source>
</evidence>
<dbReference type="eggNOG" id="COG2230">
    <property type="taxonomic scope" value="Bacteria"/>
</dbReference>
<dbReference type="KEGG" id="mpg:Theba_2028"/>
<dbReference type="RefSeq" id="WP_014731452.1">
    <property type="nucleotide sequence ID" value="NC_017934.1"/>
</dbReference>
<dbReference type="Gene3D" id="3.40.50.150">
    <property type="entry name" value="Vaccinia Virus protein VP39"/>
    <property type="match status" value="1"/>
</dbReference>
<organism evidence="1 2">
    <name type="scientific">Mesotoga prima MesG1.Ag.4.2</name>
    <dbReference type="NCBI Taxonomy" id="660470"/>
    <lineage>
        <taxon>Bacteria</taxon>
        <taxon>Thermotogati</taxon>
        <taxon>Thermotogota</taxon>
        <taxon>Thermotogae</taxon>
        <taxon>Kosmotogales</taxon>
        <taxon>Kosmotogaceae</taxon>
        <taxon>Mesotoga</taxon>
    </lineage>
</organism>
<sequence>MDIKCIIKERQGALAEWLNVLNECIICGSETREIYNRTLKVKYHHCGNCEFISKDPADWISEEEELKIYNRHNNSIEDPRYVAFFKDFIDSAVVPFLSKGRRGFDFGSGPSPVLATILERDYGFKMDIYDLYFSPNEVFKGKKYNLITSTEVFEHLAEPVKYFRMLSGYLEDDGLLSVMTLFHPQDHQQFLDWYYMRDMSHISFYTVRTMQVISDLVGLELLFTDRKRYTSFKLRKK</sequence>
<accession>I2F6W8</accession>